<feature type="domain" description="Endonuclease/exonuclease/phosphatase" evidence="4">
    <location>
        <begin position="34"/>
        <end position="298"/>
    </location>
</feature>
<reference evidence="5" key="2">
    <citation type="submission" date="2020-11" db="EMBL/GenBank/DDBJ databases">
        <authorList>
            <person name="McCartney M.A."/>
            <person name="Auch B."/>
            <person name="Kono T."/>
            <person name="Mallez S."/>
            <person name="Becker A."/>
            <person name="Gohl D.M."/>
            <person name="Silverstein K.A.T."/>
            <person name="Koren S."/>
            <person name="Bechman K.B."/>
            <person name="Herman A."/>
            <person name="Abrahante J.E."/>
            <person name="Garbe J."/>
        </authorList>
    </citation>
    <scope>NUCLEOTIDE SEQUENCE</scope>
    <source>
        <strain evidence="5">Duluth1</strain>
        <tissue evidence="5">Whole animal</tissue>
    </source>
</reference>
<comment type="caution">
    <text evidence="5">The sequence shown here is derived from an EMBL/GenBank/DDBJ whole genome shotgun (WGS) entry which is preliminary data.</text>
</comment>
<dbReference type="InterPro" id="IPR005135">
    <property type="entry name" value="Endo/exonuclease/phosphatase"/>
</dbReference>
<dbReference type="AlphaFoldDB" id="A0A9D4K5C2"/>
<proteinExistence type="inferred from homology"/>
<dbReference type="InterPro" id="IPR050410">
    <property type="entry name" value="CCR4/nocturin_mRNA_transcr"/>
</dbReference>
<dbReference type="Proteomes" id="UP000828390">
    <property type="component" value="Unassembled WGS sequence"/>
</dbReference>
<dbReference type="Pfam" id="PF03372">
    <property type="entry name" value="Exo_endo_phos"/>
    <property type="match status" value="1"/>
</dbReference>
<dbReference type="PANTHER" id="PTHR12121:SF45">
    <property type="entry name" value="NOCTURNIN"/>
    <property type="match status" value="1"/>
</dbReference>
<evidence type="ECO:0000313" key="5">
    <source>
        <dbReference type="EMBL" id="KAH3833331.1"/>
    </source>
</evidence>
<organism evidence="5 6">
    <name type="scientific">Dreissena polymorpha</name>
    <name type="common">Zebra mussel</name>
    <name type="synonym">Mytilus polymorpha</name>
    <dbReference type="NCBI Taxonomy" id="45954"/>
    <lineage>
        <taxon>Eukaryota</taxon>
        <taxon>Metazoa</taxon>
        <taxon>Spiralia</taxon>
        <taxon>Lophotrochozoa</taxon>
        <taxon>Mollusca</taxon>
        <taxon>Bivalvia</taxon>
        <taxon>Autobranchia</taxon>
        <taxon>Heteroconchia</taxon>
        <taxon>Euheterodonta</taxon>
        <taxon>Imparidentia</taxon>
        <taxon>Neoheterodontei</taxon>
        <taxon>Myida</taxon>
        <taxon>Dreissenoidea</taxon>
        <taxon>Dreissenidae</taxon>
        <taxon>Dreissena</taxon>
    </lineage>
</organism>
<gene>
    <name evidence="5" type="ORF">DPMN_106638</name>
</gene>
<dbReference type="EMBL" id="JAIWYP010000004">
    <property type="protein sequence ID" value="KAH3833331.1"/>
    <property type="molecule type" value="Genomic_DNA"/>
</dbReference>
<evidence type="ECO:0000313" key="6">
    <source>
        <dbReference type="Proteomes" id="UP000828390"/>
    </source>
</evidence>
<protein>
    <recommendedName>
        <fullName evidence="3">Nocturnin</fullName>
    </recommendedName>
</protein>
<name>A0A9D4K5C2_DREPO</name>
<dbReference type="OrthoDB" id="276515at2759"/>
<keyword evidence="6" id="KW-1185">Reference proteome</keyword>
<dbReference type="Gene3D" id="3.60.10.10">
    <property type="entry name" value="Endonuclease/exonuclease/phosphatase"/>
    <property type="match status" value="1"/>
</dbReference>
<evidence type="ECO:0000256" key="3">
    <source>
        <dbReference type="ARBA" id="ARBA00023807"/>
    </source>
</evidence>
<dbReference type="PANTHER" id="PTHR12121">
    <property type="entry name" value="CARBON CATABOLITE REPRESSOR PROTEIN 4"/>
    <property type="match status" value="1"/>
</dbReference>
<dbReference type="SUPFAM" id="SSF56219">
    <property type="entry name" value="DNase I-like"/>
    <property type="match status" value="1"/>
</dbReference>
<dbReference type="GO" id="GO:0000175">
    <property type="term" value="F:3'-5'-RNA exonuclease activity"/>
    <property type="evidence" value="ECO:0007669"/>
    <property type="project" value="TreeGrafter"/>
</dbReference>
<reference evidence="5" key="1">
    <citation type="journal article" date="2019" name="bioRxiv">
        <title>The Genome of the Zebra Mussel, Dreissena polymorpha: A Resource for Invasive Species Research.</title>
        <authorList>
            <person name="McCartney M.A."/>
            <person name="Auch B."/>
            <person name="Kono T."/>
            <person name="Mallez S."/>
            <person name="Zhang Y."/>
            <person name="Obille A."/>
            <person name="Becker A."/>
            <person name="Abrahante J.E."/>
            <person name="Garbe J."/>
            <person name="Badalamenti J.P."/>
            <person name="Herman A."/>
            <person name="Mangelson H."/>
            <person name="Liachko I."/>
            <person name="Sullivan S."/>
            <person name="Sone E.D."/>
            <person name="Koren S."/>
            <person name="Silverstein K.A.T."/>
            <person name="Beckman K.B."/>
            <person name="Gohl D.M."/>
        </authorList>
    </citation>
    <scope>NUCLEOTIDE SEQUENCE</scope>
    <source>
        <strain evidence="5">Duluth1</strain>
        <tissue evidence="5">Whole animal</tissue>
    </source>
</reference>
<accession>A0A9D4K5C2</accession>
<comment type="similarity">
    <text evidence="1">Belongs to the CCR4/nocturin family.</text>
</comment>
<keyword evidence="2" id="KW-0378">Hydrolase</keyword>
<evidence type="ECO:0000256" key="1">
    <source>
        <dbReference type="ARBA" id="ARBA00010774"/>
    </source>
</evidence>
<evidence type="ECO:0000259" key="4">
    <source>
        <dbReference type="Pfam" id="PF03372"/>
    </source>
</evidence>
<sequence length="309" mass="34855">MEMITEKIKKLGLPPLISRNFQQFSCDGPVIRVMQFNMLAQGLTSGDGNFIACPPAALQHDTRKLRIVEEILRYSATIVCLEECDLFEYLTETLAACGYVGLFFPKPHSPCLEMPENWGPDGCALFYKPSVVTLRNSNSFPLKEGMNTANQVMIMAVFNLNADSDFVFNVGVTHLKSKKPYREQRKLQGEFIRKYSLENCQDYPLIICGDFNAEPTEPVCELMKSSGLTSAYTSLSPDKKTEPKFTTWKIRPGSEECHVIDYIWYTASGFKVKALLDVPSEEEVGKDRLPSLRYPSDHISLVCDFAIVK</sequence>
<dbReference type="InterPro" id="IPR036691">
    <property type="entry name" value="Endo/exonu/phosph_ase_sf"/>
</dbReference>
<dbReference type="GO" id="GO:0006139">
    <property type="term" value="P:nucleobase-containing compound metabolic process"/>
    <property type="evidence" value="ECO:0007669"/>
    <property type="project" value="UniProtKB-ARBA"/>
</dbReference>
<evidence type="ECO:0000256" key="2">
    <source>
        <dbReference type="ARBA" id="ARBA00022801"/>
    </source>
</evidence>